<feature type="domain" description="Fe2OG dioxygenase" evidence="6">
    <location>
        <begin position="99"/>
        <end position="195"/>
    </location>
</feature>
<dbReference type="SMART" id="SM00702">
    <property type="entry name" value="P4Hc"/>
    <property type="match status" value="1"/>
</dbReference>
<dbReference type="Gene3D" id="2.60.120.620">
    <property type="entry name" value="q2cbj1_9rhob like domain"/>
    <property type="match status" value="1"/>
</dbReference>
<evidence type="ECO:0000256" key="3">
    <source>
        <dbReference type="ARBA" id="ARBA00022964"/>
    </source>
</evidence>
<dbReference type="EMBL" id="MN740505">
    <property type="protein sequence ID" value="QHU30342.1"/>
    <property type="molecule type" value="Genomic_DNA"/>
</dbReference>
<dbReference type="GO" id="GO:0005506">
    <property type="term" value="F:iron ion binding"/>
    <property type="evidence" value="ECO:0007669"/>
    <property type="project" value="InterPro"/>
</dbReference>
<dbReference type="PANTHER" id="PTHR10869:SF246">
    <property type="entry name" value="TRANSMEMBRANE PROLYL 4-HYDROXYLASE"/>
    <property type="match status" value="1"/>
</dbReference>
<dbReference type="GO" id="GO:0051213">
    <property type="term" value="F:dioxygenase activity"/>
    <property type="evidence" value="ECO:0007669"/>
    <property type="project" value="UniProtKB-KW"/>
</dbReference>
<evidence type="ECO:0000256" key="5">
    <source>
        <dbReference type="ARBA" id="ARBA00023004"/>
    </source>
</evidence>
<accession>A0A6C0LM77</accession>
<protein>
    <recommendedName>
        <fullName evidence="6">Fe2OG dioxygenase domain-containing protein</fullName>
    </recommendedName>
</protein>
<dbReference type="PROSITE" id="PS51471">
    <property type="entry name" value="FE2OG_OXY"/>
    <property type="match status" value="1"/>
</dbReference>
<dbReference type="InterPro" id="IPR044862">
    <property type="entry name" value="Pro_4_hyd_alph_FE2OG_OXY"/>
</dbReference>
<keyword evidence="2" id="KW-0479">Metal-binding</keyword>
<sequence length="195" mass="22554">MDAFVKTIPKSLSKKLCEDVIETYHGDPFKHEGVCGDGGVHKEIKKTIDSQINTTERWNRIRTALGKEISYQLKTYFNQIEQYNETVWKPSIQNISTLHCDTFQIQRYQKGEGSFTYHSDNDSRMINNNLRTRVVTYLWYLNDVDEGGETVVFDNIKIKPEAGKLLIFPASWMYPHKGSMPISNDKYIVTGWACT</sequence>
<dbReference type="GO" id="GO:0031418">
    <property type="term" value="F:L-ascorbic acid binding"/>
    <property type="evidence" value="ECO:0007669"/>
    <property type="project" value="InterPro"/>
</dbReference>
<proteinExistence type="predicted"/>
<evidence type="ECO:0000313" key="7">
    <source>
        <dbReference type="EMBL" id="QHU30342.1"/>
    </source>
</evidence>
<keyword evidence="4" id="KW-0560">Oxidoreductase</keyword>
<dbReference type="InterPro" id="IPR006620">
    <property type="entry name" value="Pro_4_hyd_alph"/>
</dbReference>
<organism evidence="7">
    <name type="scientific">viral metagenome</name>
    <dbReference type="NCBI Taxonomy" id="1070528"/>
    <lineage>
        <taxon>unclassified sequences</taxon>
        <taxon>metagenomes</taxon>
        <taxon>organismal metagenomes</taxon>
    </lineage>
</organism>
<evidence type="ECO:0000256" key="2">
    <source>
        <dbReference type="ARBA" id="ARBA00022723"/>
    </source>
</evidence>
<reference evidence="7" key="1">
    <citation type="journal article" date="2020" name="Nature">
        <title>Giant virus diversity and host interactions through global metagenomics.</title>
        <authorList>
            <person name="Schulz F."/>
            <person name="Roux S."/>
            <person name="Paez-Espino D."/>
            <person name="Jungbluth S."/>
            <person name="Walsh D.A."/>
            <person name="Denef V.J."/>
            <person name="McMahon K.D."/>
            <person name="Konstantinidis K.T."/>
            <person name="Eloe-Fadrosh E.A."/>
            <person name="Kyrpides N.C."/>
            <person name="Woyke T."/>
        </authorList>
    </citation>
    <scope>NUCLEOTIDE SEQUENCE</scope>
    <source>
        <strain evidence="7">GVMAG-M-3300027833-11</strain>
    </source>
</reference>
<dbReference type="Pfam" id="PF13640">
    <property type="entry name" value="2OG-FeII_Oxy_3"/>
    <property type="match status" value="1"/>
</dbReference>
<dbReference type="InterPro" id="IPR045054">
    <property type="entry name" value="P4HA-like"/>
</dbReference>
<evidence type="ECO:0000256" key="1">
    <source>
        <dbReference type="ARBA" id="ARBA00001961"/>
    </source>
</evidence>
<keyword evidence="3" id="KW-0223">Dioxygenase</keyword>
<dbReference type="GO" id="GO:0016705">
    <property type="term" value="F:oxidoreductase activity, acting on paired donors, with incorporation or reduction of molecular oxygen"/>
    <property type="evidence" value="ECO:0007669"/>
    <property type="project" value="InterPro"/>
</dbReference>
<name>A0A6C0LM77_9ZZZZ</name>
<dbReference type="AlphaFoldDB" id="A0A6C0LM77"/>
<dbReference type="PANTHER" id="PTHR10869">
    <property type="entry name" value="PROLYL 4-HYDROXYLASE ALPHA SUBUNIT"/>
    <property type="match status" value="1"/>
</dbReference>
<evidence type="ECO:0000259" key="6">
    <source>
        <dbReference type="PROSITE" id="PS51471"/>
    </source>
</evidence>
<comment type="cofactor">
    <cofactor evidence="1">
        <name>L-ascorbate</name>
        <dbReference type="ChEBI" id="CHEBI:38290"/>
    </cofactor>
</comment>
<evidence type="ECO:0000256" key="4">
    <source>
        <dbReference type="ARBA" id="ARBA00023002"/>
    </source>
</evidence>
<dbReference type="InterPro" id="IPR005123">
    <property type="entry name" value="Oxoglu/Fe-dep_dioxygenase_dom"/>
</dbReference>
<keyword evidence="5" id="KW-0408">Iron</keyword>